<dbReference type="AlphaFoldDB" id="A0A7W5ZFT5"/>
<dbReference type="EMBL" id="JACIBY010000001">
    <property type="protein sequence ID" value="MBB3836557.1"/>
    <property type="molecule type" value="Genomic_DNA"/>
</dbReference>
<gene>
    <name evidence="2" type="ORF">FHS57_000539</name>
</gene>
<accession>A0A7W5ZFT5</accession>
<dbReference type="PANTHER" id="PTHR30203:SF24">
    <property type="entry name" value="BLR4935 PROTEIN"/>
    <property type="match status" value="1"/>
</dbReference>
<proteinExistence type="inferred from homology"/>
<organism evidence="2 3">
    <name type="scientific">Runella defluvii</name>
    <dbReference type="NCBI Taxonomy" id="370973"/>
    <lineage>
        <taxon>Bacteria</taxon>
        <taxon>Pseudomonadati</taxon>
        <taxon>Bacteroidota</taxon>
        <taxon>Cytophagia</taxon>
        <taxon>Cytophagales</taxon>
        <taxon>Spirosomataceae</taxon>
        <taxon>Runella</taxon>
    </lineage>
</organism>
<dbReference type="InterPro" id="IPR010131">
    <property type="entry name" value="MdtP/NodT-like"/>
</dbReference>
<dbReference type="Gene3D" id="1.20.1600.10">
    <property type="entry name" value="Outer membrane efflux proteins (OEP)"/>
    <property type="match status" value="1"/>
</dbReference>
<keyword evidence="3" id="KW-1185">Reference proteome</keyword>
<dbReference type="SUPFAM" id="SSF56954">
    <property type="entry name" value="Outer membrane efflux proteins (OEP)"/>
    <property type="match status" value="1"/>
</dbReference>
<sequence>MKNILFIFLLWCSCNMRGYTQPSPAKGISLADALALASDNSPFLKVEAHGVKLAESDITSAYLRPNPVLNNQTLFSANSQFYPDNTRFGGRSNRQVWYQLTKPVQSSALRQSRIELAKQGVTLASEQFGEIKRGILYDVANQWLNAWSVGVHINVLKAAISNVDSLLIINRLRLKNQFATGTEVTRTQLLYDQYSVRLKNLEKDYQNELKQLAFLVGSDTPITLAAIENDDWQSLTQSLPALVEATHRLRPDLKATQQQQNVADANINLQKALAKPIPEVGLIYNPQNKAPYFGFYGTLPLPIFSRNQGEIQKANVRKEQVKQAIITAQTQISTEVQIAYESYLTQKQNLTRWIDINKQSESVLNTVRYAYLRGGTTIVDFLEAQRAWYDTQITYNDVLLEYRRSYVELLYSTGLIMEKK</sequence>
<dbReference type="RefSeq" id="WP_183971293.1">
    <property type="nucleotide sequence ID" value="NZ_JACIBY010000001.1"/>
</dbReference>
<reference evidence="2 3" key="1">
    <citation type="submission" date="2020-08" db="EMBL/GenBank/DDBJ databases">
        <title>Genomic Encyclopedia of Type Strains, Phase IV (KMG-IV): sequencing the most valuable type-strain genomes for metagenomic binning, comparative biology and taxonomic classification.</title>
        <authorList>
            <person name="Goeker M."/>
        </authorList>
    </citation>
    <scope>NUCLEOTIDE SEQUENCE [LARGE SCALE GENOMIC DNA]</scope>
    <source>
        <strain evidence="2 3">DSM 17976</strain>
    </source>
</reference>
<dbReference type="Pfam" id="PF02321">
    <property type="entry name" value="OEP"/>
    <property type="match status" value="1"/>
</dbReference>
<dbReference type="Proteomes" id="UP000541352">
    <property type="component" value="Unassembled WGS sequence"/>
</dbReference>
<evidence type="ECO:0000313" key="3">
    <source>
        <dbReference type="Proteomes" id="UP000541352"/>
    </source>
</evidence>
<comment type="caution">
    <text evidence="2">The sequence shown here is derived from an EMBL/GenBank/DDBJ whole genome shotgun (WGS) entry which is preliminary data.</text>
</comment>
<dbReference type="PANTHER" id="PTHR30203">
    <property type="entry name" value="OUTER MEMBRANE CATION EFFLUX PROTEIN"/>
    <property type="match status" value="1"/>
</dbReference>
<evidence type="ECO:0000313" key="2">
    <source>
        <dbReference type="EMBL" id="MBB3836557.1"/>
    </source>
</evidence>
<name>A0A7W5ZFT5_9BACT</name>
<comment type="similarity">
    <text evidence="1">Belongs to the outer membrane factor (OMF) (TC 1.B.17) family.</text>
</comment>
<dbReference type="GO" id="GO:0015562">
    <property type="term" value="F:efflux transmembrane transporter activity"/>
    <property type="evidence" value="ECO:0007669"/>
    <property type="project" value="InterPro"/>
</dbReference>
<evidence type="ECO:0000256" key="1">
    <source>
        <dbReference type="ARBA" id="ARBA00007613"/>
    </source>
</evidence>
<dbReference type="InterPro" id="IPR003423">
    <property type="entry name" value="OMP_efflux"/>
</dbReference>
<protein>
    <submittedName>
        <fullName evidence="2">Cobalt-zinc-cadmium efflux system outer membrane protein</fullName>
    </submittedName>
</protein>